<gene>
    <name evidence="2" type="ORF">NSCI0253_LOCUS23423</name>
</gene>
<dbReference type="AlphaFoldDB" id="A0A7S1ACL7"/>
<protein>
    <submittedName>
        <fullName evidence="2">Uncharacterized protein</fullName>
    </submittedName>
</protein>
<evidence type="ECO:0000256" key="1">
    <source>
        <dbReference type="SAM" id="MobiDB-lite"/>
    </source>
</evidence>
<sequence>MAQVLKGCVSADAFFWSMTRVSCSLLLGIVWVASAEIDKFDFASLVKNALDDVTGDAEEKRKSKGIWERMFQKTEGAETVSEVDTESPAIEKSYLDKYNTTTFLRAAVSNQDREDGERISMACIPASAQAEWVRSFDAAVKMMLAKTKRGILDGLRGISKSLIDLLDATSCGSLKSLASFRAAALRLDVLATGKSFFGTGSKVEYVPLKSLKIGGVETTRQINDVILAWEMRTDSQAVGKRLQQFLAIFRDEETEDDRKEDATVEASAEKFASSGETTQNPRFTTSYWAAFLEAMFAEFGPWGASKSLENCVTDHDARKLGTIIDYGMTAAQSAEMHHVEWGLREASSRVHLLVEHAVGTCDSLSQAPFMRRYMSNMDRVKVYLQSHMERRASATQTGANVVDRGLVEIGGIDITEPMGVLIKGWTDSDLPQSVGKYFAKFMQSFEADTTTQGDQGSGDLSTEENPLVKMLRDALLHASGNSLKAEQIPRGCLPTDEVIAEWEAGMSDGTETMLLRRKKTMQQALRKWADAAENLFSKFPYGGRYCSSVQRNIITMRVGAQKLGKISRGKIVDYGKYIQYEALKTLVVGGVPIMEEVNGFIGLWHLGNKAASGAKFAQLFMKFKDIKGRDEL</sequence>
<proteinExistence type="predicted"/>
<organism evidence="2">
    <name type="scientific">Noctiluca scintillans</name>
    <name type="common">Sea sparkle</name>
    <name type="synonym">Red tide dinoflagellate</name>
    <dbReference type="NCBI Taxonomy" id="2966"/>
    <lineage>
        <taxon>Eukaryota</taxon>
        <taxon>Sar</taxon>
        <taxon>Alveolata</taxon>
        <taxon>Dinophyceae</taxon>
        <taxon>Noctilucales</taxon>
        <taxon>Noctilucaceae</taxon>
        <taxon>Noctiluca</taxon>
    </lineage>
</organism>
<dbReference type="EMBL" id="HBFQ01033280">
    <property type="protein sequence ID" value="CAD8849073.1"/>
    <property type="molecule type" value="Transcribed_RNA"/>
</dbReference>
<evidence type="ECO:0000313" key="2">
    <source>
        <dbReference type="EMBL" id="CAD8849073.1"/>
    </source>
</evidence>
<reference evidence="2" key="1">
    <citation type="submission" date="2021-01" db="EMBL/GenBank/DDBJ databases">
        <authorList>
            <person name="Corre E."/>
            <person name="Pelletier E."/>
            <person name="Niang G."/>
            <person name="Scheremetjew M."/>
            <person name="Finn R."/>
            <person name="Kale V."/>
            <person name="Holt S."/>
            <person name="Cochrane G."/>
            <person name="Meng A."/>
            <person name="Brown T."/>
            <person name="Cohen L."/>
        </authorList>
    </citation>
    <scope>NUCLEOTIDE SEQUENCE</scope>
</reference>
<feature type="region of interest" description="Disordered" evidence="1">
    <location>
        <begin position="257"/>
        <end position="277"/>
    </location>
</feature>
<accession>A0A7S1ACL7</accession>
<name>A0A7S1ACL7_NOCSC</name>